<feature type="domain" description="Cyclin C-terminal" evidence="8">
    <location>
        <begin position="367"/>
        <end position="491"/>
    </location>
</feature>
<evidence type="ECO:0000256" key="6">
    <source>
        <dbReference type="SAM" id="MobiDB-lite"/>
    </source>
</evidence>
<dbReference type="InterPro" id="IPR046965">
    <property type="entry name" value="Cyclin_A/B-like"/>
</dbReference>
<dbReference type="CDD" id="cd20511">
    <property type="entry name" value="CYCLIN_AtCycB-like_rpt2"/>
    <property type="match status" value="1"/>
</dbReference>
<dbReference type="SUPFAM" id="SSF47954">
    <property type="entry name" value="Cyclin-like"/>
    <property type="match status" value="2"/>
</dbReference>
<keyword evidence="4" id="KW-0131">Cell cycle</keyword>
<dbReference type="SMART" id="SM01332">
    <property type="entry name" value="Cyclin_C"/>
    <property type="match status" value="1"/>
</dbReference>
<evidence type="ECO:0000259" key="8">
    <source>
        <dbReference type="SMART" id="SM01332"/>
    </source>
</evidence>
<evidence type="ECO:0000256" key="4">
    <source>
        <dbReference type="ARBA" id="ARBA00023306"/>
    </source>
</evidence>
<dbReference type="AlphaFoldDB" id="G1UDF1"/>
<protein>
    <submittedName>
        <fullName evidence="9">Cyclin B2</fullName>
    </submittedName>
</protein>
<dbReference type="FunFam" id="1.10.472.10:FF:000013">
    <property type="entry name" value="Cyclin A1"/>
    <property type="match status" value="1"/>
</dbReference>
<feature type="compositionally biased region" description="Polar residues" evidence="6">
    <location>
        <begin position="161"/>
        <end position="172"/>
    </location>
</feature>
<dbReference type="HOGENOM" id="CLU_020695_0_2_1"/>
<evidence type="ECO:0000256" key="5">
    <source>
        <dbReference type="RuleBase" id="RU000383"/>
    </source>
</evidence>
<sequence>MFATRQQSGFGDENKRGDGGKAAVPAKAVATIGARNTRAAQASNRRALGDIGNLVGAMSVRCNVSKDGVLENAVVKHAALQAEAITRPITRRFGANLQNQQAAARVPQAVVQPTEVAKAEQDDVAAWGATKRRTTQPKPRESCAANAESQDVSADSQVVSTNSSVASNQTGNPARLRAHARSKVVRKEKEQTLTATLTERSEVARRVFDADMHEAEEPVPNIDEHDVGNQLAVVDYIEDIYSFYCKSEVQSCVPPDYMSRQSDINEKMRAILIDWLIEVHLKFKLMPETLFLTTNLIDRYLCIQSVSRKNLQLVGVTAMLLAAKYEEIWAPEVNDFVHISDNAYSREEVLTMEKNMLNTLKFNLTVPTPYVFIVRLLKAAACDKQEKTASTQLEMVAWFLVELCLSEYPMIKYAPSLIAAAAVYTAQVTLARQPRWGPALQRHSGYSEAQIKECASLMANLHSKASEGNLTVVHKKYSLAKLLGVAKLPHAASLCAALSSS</sequence>
<dbReference type="PANTHER" id="PTHR10177">
    <property type="entry name" value="CYCLINS"/>
    <property type="match status" value="1"/>
</dbReference>
<dbReference type="InterPro" id="IPR036915">
    <property type="entry name" value="Cyclin-like_sf"/>
</dbReference>
<feature type="compositionally biased region" description="Low complexity" evidence="6">
    <location>
        <begin position="149"/>
        <end position="160"/>
    </location>
</feature>
<feature type="domain" description="Cyclin-like" evidence="7">
    <location>
        <begin position="274"/>
        <end position="358"/>
    </location>
</feature>
<accession>G1UDF1</accession>
<dbReference type="InterPro" id="IPR039361">
    <property type="entry name" value="Cyclin"/>
</dbReference>
<dbReference type="Gene3D" id="1.10.472.10">
    <property type="entry name" value="Cyclin-like"/>
    <property type="match status" value="2"/>
</dbReference>
<feature type="region of interest" description="Disordered" evidence="6">
    <location>
        <begin position="1"/>
        <end position="22"/>
    </location>
</feature>
<keyword evidence="3 5" id="KW-0195">Cyclin</keyword>
<dbReference type="InterPro" id="IPR004367">
    <property type="entry name" value="Cyclin_C-dom"/>
</dbReference>
<evidence type="ECO:0000313" key="9">
    <source>
        <dbReference type="EMBL" id="BAK64052.1"/>
    </source>
</evidence>
<evidence type="ECO:0000256" key="1">
    <source>
        <dbReference type="ARBA" id="ARBA00006955"/>
    </source>
</evidence>
<name>G1UDF1_PHYPA</name>
<dbReference type="GO" id="GO:0016538">
    <property type="term" value="F:cyclin-dependent protein serine/threonine kinase regulator activity"/>
    <property type="evidence" value="ECO:0007669"/>
    <property type="project" value="InterPro"/>
</dbReference>
<dbReference type="GO" id="GO:0051301">
    <property type="term" value="P:cell division"/>
    <property type="evidence" value="ECO:0007669"/>
    <property type="project" value="UniProtKB-KW"/>
</dbReference>
<evidence type="ECO:0000256" key="2">
    <source>
        <dbReference type="ARBA" id="ARBA00022618"/>
    </source>
</evidence>
<proteinExistence type="evidence at transcript level"/>
<gene>
    <name evidence="9" type="primary">CYCB;2</name>
</gene>
<dbReference type="FunFam" id="1.10.472.10:FF:000167">
    <property type="entry name" value="Mitotic cyclin 6"/>
    <property type="match status" value="1"/>
</dbReference>
<keyword evidence="2" id="KW-0132">Cell division</keyword>
<dbReference type="Pfam" id="PF00134">
    <property type="entry name" value="Cyclin_N"/>
    <property type="match status" value="1"/>
</dbReference>
<organism evidence="9">
    <name type="scientific">Physcomitrium patens</name>
    <name type="common">Spreading-leaved earth moss</name>
    <name type="synonym">Physcomitrella patens</name>
    <dbReference type="NCBI Taxonomy" id="3218"/>
    <lineage>
        <taxon>Eukaryota</taxon>
        <taxon>Viridiplantae</taxon>
        <taxon>Streptophyta</taxon>
        <taxon>Embryophyta</taxon>
        <taxon>Bryophyta</taxon>
        <taxon>Bryophytina</taxon>
        <taxon>Bryopsida</taxon>
        <taxon>Funariidae</taxon>
        <taxon>Funariales</taxon>
        <taxon>Funariaceae</taxon>
        <taxon>Physcomitrium</taxon>
    </lineage>
</organism>
<reference evidence="9" key="1">
    <citation type="journal article" date="2011" name="Plant Cell">
        <title>Physcomitrella Cyclin-Dependent Kinase A Links Cell Cycle Reactivation to Other Cellular Changes during Reprogramming of Leaf Cells.</title>
        <authorList>
            <person name="Ishikawa M."/>
            <person name="Murata T."/>
            <person name="Sato Y."/>
            <person name="Nishiyama T."/>
            <person name="Hiwatashi Y."/>
            <person name="Imai A."/>
            <person name="Kimura M."/>
            <person name="Sugimoto N."/>
            <person name="Akita A."/>
            <person name="Oguri Y."/>
            <person name="Friedman W.E."/>
            <person name="Hasebe M."/>
            <person name="Kubo M."/>
        </authorList>
    </citation>
    <scope>NUCLEOTIDE SEQUENCE</scope>
</reference>
<comment type="similarity">
    <text evidence="1">Belongs to the cyclin family. Cyclin AB subfamily.</text>
</comment>
<dbReference type="CDD" id="cd20567">
    <property type="entry name" value="CYCLIN_AtCycB-like_rpt1"/>
    <property type="match status" value="1"/>
</dbReference>
<dbReference type="PIRSF" id="PIRSF001771">
    <property type="entry name" value="Cyclin_A_B_D_E"/>
    <property type="match status" value="1"/>
</dbReference>
<dbReference type="EMBL" id="AB547331">
    <property type="protein sequence ID" value="BAK64052.1"/>
    <property type="molecule type" value="mRNA"/>
</dbReference>
<evidence type="ECO:0000256" key="3">
    <source>
        <dbReference type="ARBA" id="ARBA00023127"/>
    </source>
</evidence>
<dbReference type="SMART" id="SM00385">
    <property type="entry name" value="CYCLIN"/>
    <property type="match status" value="2"/>
</dbReference>
<dbReference type="InterPro" id="IPR006671">
    <property type="entry name" value="Cyclin_N"/>
</dbReference>
<feature type="domain" description="Cyclin-like" evidence="7">
    <location>
        <begin position="371"/>
        <end position="460"/>
    </location>
</feature>
<dbReference type="InterPro" id="IPR013763">
    <property type="entry name" value="Cyclin-like_dom"/>
</dbReference>
<dbReference type="Pfam" id="PF02984">
    <property type="entry name" value="Cyclin_C"/>
    <property type="match status" value="1"/>
</dbReference>
<dbReference type="GO" id="GO:0044772">
    <property type="term" value="P:mitotic cell cycle phase transition"/>
    <property type="evidence" value="ECO:0007669"/>
    <property type="project" value="InterPro"/>
</dbReference>
<feature type="region of interest" description="Disordered" evidence="6">
    <location>
        <begin position="129"/>
        <end position="181"/>
    </location>
</feature>
<evidence type="ECO:0000259" key="7">
    <source>
        <dbReference type="SMART" id="SM00385"/>
    </source>
</evidence>